<dbReference type="InterPro" id="IPR010987">
    <property type="entry name" value="Glutathione-S-Trfase_C-like"/>
</dbReference>
<gene>
    <name evidence="4" type="ORF">WOLCODRAFT_166345</name>
</gene>
<name>A0A2H3J734_WOLCO</name>
<dbReference type="EMBL" id="KB467854">
    <property type="protein sequence ID" value="PCH35583.1"/>
    <property type="molecule type" value="Genomic_DNA"/>
</dbReference>
<dbReference type="PROSITE" id="PS50405">
    <property type="entry name" value="GST_CTER"/>
    <property type="match status" value="1"/>
</dbReference>
<dbReference type="PANTHER" id="PTHR43968:SF6">
    <property type="entry name" value="GLUTATHIONE S-TRANSFERASE OMEGA"/>
    <property type="match status" value="1"/>
</dbReference>
<dbReference type="STRING" id="742152.A0A2H3J734"/>
<dbReference type="OMA" id="PEGPWFL"/>
<dbReference type="Gene3D" id="3.40.30.10">
    <property type="entry name" value="Glutaredoxin"/>
    <property type="match status" value="1"/>
</dbReference>
<dbReference type="SUPFAM" id="SSF47616">
    <property type="entry name" value="GST C-terminal domain-like"/>
    <property type="match status" value="1"/>
</dbReference>
<feature type="domain" description="GST N-terminal" evidence="2">
    <location>
        <begin position="25"/>
        <end position="105"/>
    </location>
</feature>
<dbReference type="AlphaFoldDB" id="A0A2H3J734"/>
<evidence type="ECO:0000259" key="2">
    <source>
        <dbReference type="PROSITE" id="PS50404"/>
    </source>
</evidence>
<keyword evidence="4" id="KW-0808">Transferase</keyword>
<accession>A0A2H3J734</accession>
<dbReference type="GO" id="GO:0005737">
    <property type="term" value="C:cytoplasm"/>
    <property type="evidence" value="ECO:0007669"/>
    <property type="project" value="InterPro"/>
</dbReference>
<dbReference type="InterPro" id="IPR040079">
    <property type="entry name" value="Glutathione_S-Trfase"/>
</dbReference>
<dbReference type="GO" id="GO:0045174">
    <property type="term" value="F:glutathione dehydrogenase (ascorbate) activity"/>
    <property type="evidence" value="ECO:0007669"/>
    <property type="project" value="UniProtKB-ARBA"/>
</dbReference>
<dbReference type="SFLD" id="SFLDG00358">
    <property type="entry name" value="Main_(cytGST)"/>
    <property type="match status" value="1"/>
</dbReference>
<dbReference type="Proteomes" id="UP000218811">
    <property type="component" value="Unassembled WGS sequence"/>
</dbReference>
<dbReference type="Gene3D" id="1.20.1050.10">
    <property type="match status" value="1"/>
</dbReference>
<dbReference type="OrthoDB" id="4951845at2759"/>
<keyword evidence="1" id="KW-0560">Oxidoreductase</keyword>
<dbReference type="CDD" id="cd00570">
    <property type="entry name" value="GST_N_family"/>
    <property type="match status" value="1"/>
</dbReference>
<dbReference type="InterPro" id="IPR005442">
    <property type="entry name" value="GST_omega"/>
</dbReference>
<dbReference type="InterPro" id="IPR036249">
    <property type="entry name" value="Thioredoxin-like_sf"/>
</dbReference>
<dbReference type="SFLD" id="SFLDS00019">
    <property type="entry name" value="Glutathione_Transferase_(cytos"/>
    <property type="match status" value="1"/>
</dbReference>
<evidence type="ECO:0000259" key="3">
    <source>
        <dbReference type="PROSITE" id="PS50405"/>
    </source>
</evidence>
<sequence length="258" mass="29692">MGHENIHPVATGPAAETVAQHQDPQDRVLYAGWFCPFSQRAWITLEEKKISYQYKEVNPYNKERDLHFLDINPKGLVPAIEYKGRALYESLILCEFLEDAYPDHTPHLLPKDPFERAYVRLWIDHVSKAIIPAFYRTVQAQEPEKQQTGLQEFCKALRTISEKAKGPYFLGEQFSFVDVAIAPWAVRDYIVKEHRGYIRAAVGGGWKEWAEQLEKRESVIKTFSLPEHYRTFYATYLRGEAQGEIAKAIRSGRGSSGI</sequence>
<dbReference type="PROSITE" id="PS50404">
    <property type="entry name" value="GST_NTER"/>
    <property type="match status" value="1"/>
</dbReference>
<proteinExistence type="predicted"/>
<dbReference type="PRINTS" id="PR01625">
    <property type="entry name" value="GSTRNSFRASEO"/>
</dbReference>
<dbReference type="PANTHER" id="PTHR43968">
    <property type="match status" value="1"/>
</dbReference>
<keyword evidence="5" id="KW-1185">Reference proteome</keyword>
<organism evidence="4 5">
    <name type="scientific">Wolfiporia cocos (strain MD-104)</name>
    <name type="common">Brown rot fungus</name>
    <dbReference type="NCBI Taxonomy" id="742152"/>
    <lineage>
        <taxon>Eukaryota</taxon>
        <taxon>Fungi</taxon>
        <taxon>Dikarya</taxon>
        <taxon>Basidiomycota</taxon>
        <taxon>Agaricomycotina</taxon>
        <taxon>Agaricomycetes</taxon>
        <taxon>Polyporales</taxon>
        <taxon>Phaeolaceae</taxon>
        <taxon>Wolfiporia</taxon>
    </lineage>
</organism>
<dbReference type="InterPro" id="IPR036282">
    <property type="entry name" value="Glutathione-S-Trfase_C_sf"/>
</dbReference>
<reference evidence="4 5" key="1">
    <citation type="journal article" date="2012" name="Science">
        <title>The Paleozoic origin of enzymatic lignin decomposition reconstructed from 31 fungal genomes.</title>
        <authorList>
            <person name="Floudas D."/>
            <person name="Binder M."/>
            <person name="Riley R."/>
            <person name="Barry K."/>
            <person name="Blanchette R.A."/>
            <person name="Henrissat B."/>
            <person name="Martinez A.T."/>
            <person name="Otillar R."/>
            <person name="Spatafora J.W."/>
            <person name="Yadav J.S."/>
            <person name="Aerts A."/>
            <person name="Benoit I."/>
            <person name="Boyd A."/>
            <person name="Carlson A."/>
            <person name="Copeland A."/>
            <person name="Coutinho P.M."/>
            <person name="de Vries R.P."/>
            <person name="Ferreira P."/>
            <person name="Findley K."/>
            <person name="Foster B."/>
            <person name="Gaskell J."/>
            <person name="Glotzer D."/>
            <person name="Gorecki P."/>
            <person name="Heitman J."/>
            <person name="Hesse C."/>
            <person name="Hori C."/>
            <person name="Igarashi K."/>
            <person name="Jurgens J.A."/>
            <person name="Kallen N."/>
            <person name="Kersten P."/>
            <person name="Kohler A."/>
            <person name="Kuees U."/>
            <person name="Kumar T.K.A."/>
            <person name="Kuo A."/>
            <person name="LaButti K."/>
            <person name="Larrondo L.F."/>
            <person name="Lindquist E."/>
            <person name="Ling A."/>
            <person name="Lombard V."/>
            <person name="Lucas S."/>
            <person name="Lundell T."/>
            <person name="Martin R."/>
            <person name="McLaughlin D.J."/>
            <person name="Morgenstern I."/>
            <person name="Morin E."/>
            <person name="Murat C."/>
            <person name="Nagy L.G."/>
            <person name="Nolan M."/>
            <person name="Ohm R.A."/>
            <person name="Patyshakuliyeva A."/>
            <person name="Rokas A."/>
            <person name="Ruiz-Duenas F.J."/>
            <person name="Sabat G."/>
            <person name="Salamov A."/>
            <person name="Samejima M."/>
            <person name="Schmutz J."/>
            <person name="Slot J.C."/>
            <person name="St John F."/>
            <person name="Stenlid J."/>
            <person name="Sun H."/>
            <person name="Sun S."/>
            <person name="Syed K."/>
            <person name="Tsang A."/>
            <person name="Wiebenga A."/>
            <person name="Young D."/>
            <person name="Pisabarro A."/>
            <person name="Eastwood D.C."/>
            <person name="Martin F."/>
            <person name="Cullen D."/>
            <person name="Grigoriev I.V."/>
            <person name="Hibbett D.S."/>
        </authorList>
    </citation>
    <scope>NUCLEOTIDE SEQUENCE [LARGE SCALE GENOMIC DNA]</scope>
    <source>
        <strain evidence="4 5">MD-104</strain>
    </source>
</reference>
<evidence type="ECO:0000313" key="5">
    <source>
        <dbReference type="Proteomes" id="UP000218811"/>
    </source>
</evidence>
<evidence type="ECO:0000256" key="1">
    <source>
        <dbReference type="ARBA" id="ARBA00023002"/>
    </source>
</evidence>
<feature type="domain" description="GST C-terminal" evidence="3">
    <location>
        <begin position="112"/>
        <end position="232"/>
    </location>
</feature>
<dbReference type="Pfam" id="PF13409">
    <property type="entry name" value="GST_N_2"/>
    <property type="match status" value="1"/>
</dbReference>
<protein>
    <submittedName>
        <fullName evidence="4">Glutathione-S-transferase</fullName>
    </submittedName>
</protein>
<evidence type="ECO:0000313" key="4">
    <source>
        <dbReference type="EMBL" id="PCH35583.1"/>
    </source>
</evidence>
<dbReference type="InterPro" id="IPR050983">
    <property type="entry name" value="GST_Omega/HSP26"/>
</dbReference>
<dbReference type="GO" id="GO:0004364">
    <property type="term" value="F:glutathione transferase activity"/>
    <property type="evidence" value="ECO:0007669"/>
    <property type="project" value="InterPro"/>
</dbReference>
<dbReference type="InterPro" id="IPR004045">
    <property type="entry name" value="Glutathione_S-Trfase_N"/>
</dbReference>
<dbReference type="SUPFAM" id="SSF52833">
    <property type="entry name" value="Thioredoxin-like"/>
    <property type="match status" value="1"/>
</dbReference>